<keyword evidence="5 9" id="KW-0472">Membrane</keyword>
<protein>
    <recommendedName>
        <fullName evidence="8">Ancillary SecYEG translocon subunit</fullName>
    </recommendedName>
</protein>
<dbReference type="SUPFAM" id="SSF48452">
    <property type="entry name" value="TPR-like"/>
    <property type="match status" value="1"/>
</dbReference>
<dbReference type="PIRSF" id="PIRSF006170">
    <property type="entry name" value="YfgM"/>
    <property type="match status" value="1"/>
</dbReference>
<evidence type="ECO:0000256" key="5">
    <source>
        <dbReference type="ARBA" id="ARBA00023136"/>
    </source>
</evidence>
<keyword evidence="2" id="KW-1003">Cell membrane</keyword>
<dbReference type="PANTHER" id="PTHR38035">
    <property type="entry name" value="UPF0070 PROTEIN YFGM"/>
    <property type="match status" value="1"/>
</dbReference>
<reference evidence="11 12" key="2">
    <citation type="journal article" date="2018" name="J. Invertebr. Pathol.">
        <title>'Candidatus Aquirickettsiella gammari' (Gammaproteobacteria: Legionellales: Coxiellaceae): A bacterial pathogen of the freshwater crustacean Gammarus fossarum (Malacostraca: Amphipoda).</title>
        <authorList>
            <person name="Bojko J."/>
            <person name="Dunn A.M."/>
            <person name="Stebbing P.D."/>
            <person name="van Aerle R."/>
            <person name="Bacela-Spychalska K."/>
            <person name="Bean T.P."/>
            <person name="Urrutia A."/>
            <person name="Stentiford G.D."/>
        </authorList>
    </citation>
    <scope>NUCLEOTIDE SEQUENCE [LARGE SCALE GENOMIC DNA]</scope>
    <source>
        <strain evidence="11">RA15029</strain>
    </source>
</reference>
<sequence length="210" mass="23902">MNELAEIEQAERVKSYCREYGVSAVLGIIFAILISWVWHYWRQAQENYLLTASMQYERLLAATVKNKNVNMQNSLAEGLIKNYPHTPYASLAALLLAKQAVNQNNLTDASHKLFWVIKHGEDQKLCSIARIRLIRVLLAKNQARQALNILAENNDPAYNPVFLEEKGDILINLGRSKEALQSYLAAKQAFSKSHIEQALLEMKINNLDYA</sequence>
<evidence type="ECO:0000256" key="3">
    <source>
        <dbReference type="ARBA" id="ARBA00022692"/>
    </source>
</evidence>
<evidence type="ECO:0000256" key="9">
    <source>
        <dbReference type="SAM" id="Phobius"/>
    </source>
</evidence>
<accession>A0A370CM84</accession>
<evidence type="ECO:0000313" key="12">
    <source>
        <dbReference type="Proteomes" id="UP000226429"/>
    </source>
</evidence>
<evidence type="ECO:0000256" key="7">
    <source>
        <dbReference type="ARBA" id="ARBA00024197"/>
    </source>
</evidence>
<evidence type="ECO:0000256" key="1">
    <source>
        <dbReference type="ARBA" id="ARBA00004401"/>
    </source>
</evidence>
<comment type="subcellular location">
    <subcellularLocation>
        <location evidence="1">Cell membrane</location>
        <topology evidence="1">Single-pass type II membrane protein</topology>
    </subcellularLocation>
</comment>
<dbReference type="Proteomes" id="UP000226429">
    <property type="component" value="Unassembled WGS sequence"/>
</dbReference>
<dbReference type="Pfam" id="PF09976">
    <property type="entry name" value="TPR_21"/>
    <property type="match status" value="1"/>
</dbReference>
<dbReference type="InterPro" id="IPR026039">
    <property type="entry name" value="YfgM"/>
</dbReference>
<keyword evidence="4 9" id="KW-1133">Transmembrane helix</keyword>
<evidence type="ECO:0000313" key="11">
    <source>
        <dbReference type="EMBL" id="RDH41097.1"/>
    </source>
</evidence>
<evidence type="ECO:0000256" key="8">
    <source>
        <dbReference type="ARBA" id="ARBA00024235"/>
    </source>
</evidence>
<gene>
    <name evidence="11" type="ORF">CFE62_000305</name>
</gene>
<feature type="domain" description="Ancillary SecYEG translocon subunit/Cell division coordinator CpoB TPR" evidence="10">
    <location>
        <begin position="14"/>
        <end position="208"/>
    </location>
</feature>
<comment type="caution">
    <text evidence="11">The sequence shown here is derived from an EMBL/GenBank/DDBJ whole genome shotgun (WGS) entry which is preliminary data.</text>
</comment>
<keyword evidence="3 9" id="KW-0812">Transmembrane</keyword>
<proteinExistence type="inferred from homology"/>
<evidence type="ECO:0000259" key="10">
    <source>
        <dbReference type="Pfam" id="PF09976"/>
    </source>
</evidence>
<evidence type="ECO:0000256" key="4">
    <source>
        <dbReference type="ARBA" id="ARBA00022989"/>
    </source>
</evidence>
<evidence type="ECO:0000256" key="2">
    <source>
        <dbReference type="ARBA" id="ARBA00022475"/>
    </source>
</evidence>
<name>A0A370CM84_9COXI</name>
<dbReference type="InterPro" id="IPR011990">
    <property type="entry name" value="TPR-like_helical_dom_sf"/>
</dbReference>
<feature type="transmembrane region" description="Helical" evidence="9">
    <location>
        <begin position="20"/>
        <end position="41"/>
    </location>
</feature>
<keyword evidence="6" id="KW-0143">Chaperone</keyword>
<comment type="similarity">
    <text evidence="7">Belongs to the YfgM family.</text>
</comment>
<keyword evidence="12" id="KW-1185">Reference proteome</keyword>
<dbReference type="EMBL" id="NMOS02000001">
    <property type="protein sequence ID" value="RDH41097.1"/>
    <property type="molecule type" value="Genomic_DNA"/>
</dbReference>
<dbReference type="InterPro" id="IPR018704">
    <property type="entry name" value="SecYEG/CpoB_TPR"/>
</dbReference>
<organism evidence="11 12">
    <name type="scientific">Candidatus Aquirickettsiella gammari</name>
    <dbReference type="NCBI Taxonomy" id="2016198"/>
    <lineage>
        <taxon>Bacteria</taxon>
        <taxon>Pseudomonadati</taxon>
        <taxon>Pseudomonadota</taxon>
        <taxon>Gammaproteobacteria</taxon>
        <taxon>Legionellales</taxon>
        <taxon>Coxiellaceae</taxon>
        <taxon>Candidatus Aquirickettsiella</taxon>
    </lineage>
</organism>
<evidence type="ECO:0000256" key="6">
    <source>
        <dbReference type="ARBA" id="ARBA00023186"/>
    </source>
</evidence>
<dbReference type="GO" id="GO:0005886">
    <property type="term" value="C:plasma membrane"/>
    <property type="evidence" value="ECO:0007669"/>
    <property type="project" value="UniProtKB-SubCell"/>
</dbReference>
<dbReference type="GO" id="GO:0044877">
    <property type="term" value="F:protein-containing complex binding"/>
    <property type="evidence" value="ECO:0007669"/>
    <property type="project" value="InterPro"/>
</dbReference>
<dbReference type="AlphaFoldDB" id="A0A370CM84"/>
<reference evidence="11 12" key="1">
    <citation type="journal article" date="2017" name="Int. J. Syst. Evol. Microbiol.">
        <title>Aquarickettsiella crustaci n. gen. n. sp. (Gammaproteobacteria: Legionellales: Coxiellaceae); a bacterial pathogen of the freshwater crustacean: Gammarus fossarum (Malacostraca: Amphipoda).</title>
        <authorList>
            <person name="Bojko J."/>
            <person name="Dunn A.M."/>
            <person name="Stebbing P.D."/>
            <person name="Van Aerle R."/>
            <person name="Bacela-Spychalska K."/>
            <person name="Bean T.P."/>
            <person name="Stentiford G.D."/>
        </authorList>
    </citation>
    <scope>NUCLEOTIDE SEQUENCE [LARGE SCALE GENOMIC DNA]</scope>
    <source>
        <strain evidence="11">RA15029</strain>
    </source>
</reference>
<dbReference type="PANTHER" id="PTHR38035:SF1">
    <property type="entry name" value="ANCILLARY SECYEG TRANSLOCON SUBUNIT"/>
    <property type="match status" value="1"/>
</dbReference>